<dbReference type="Proteomes" id="UP000626109">
    <property type="component" value="Unassembled WGS sequence"/>
</dbReference>
<evidence type="ECO:0000256" key="1">
    <source>
        <dbReference type="SAM" id="Phobius"/>
    </source>
</evidence>
<evidence type="ECO:0000313" key="3">
    <source>
        <dbReference type="Proteomes" id="UP000626109"/>
    </source>
</evidence>
<reference evidence="2" key="1">
    <citation type="submission" date="2021-02" db="EMBL/GenBank/DDBJ databases">
        <authorList>
            <person name="Dougan E. K."/>
            <person name="Rhodes N."/>
            <person name="Thang M."/>
            <person name="Chan C."/>
        </authorList>
    </citation>
    <scope>NUCLEOTIDE SEQUENCE</scope>
</reference>
<name>A0A813M4D1_POLGL</name>
<keyword evidence="1" id="KW-0812">Transmembrane</keyword>
<gene>
    <name evidence="2" type="ORF">PGLA2088_LOCUS50092</name>
</gene>
<proteinExistence type="predicted"/>
<dbReference type="AlphaFoldDB" id="A0A813M4D1"/>
<sequence>MTTSDDVVVPLELEGPGVEAPLVSSVRISFLPSEPIEAFGWWNALRRVVVAVAVLLAVGVAVHTALLLSGRHVKWRQWTPVAGAGDLELDASLRLKSPREPAAKMSADPTSLLRLKSPKEPAAKISADPTSLPPLLAPPLLAPPLLAPPLLAPPLLAPPLLAAKISADPTSLFCFMVLQPPPSYEFEVAKYLLREGLGIFACEAWRVYSDRWSQPIALGSWAELPVETIPIPGPEAYYSTKLFEHRLLFNADVFYRAWEHILKDGIYQQYAFTVKVDPDAVFMPHRLKAQLHTSGRLDVPDVGRGKFFFNCPDFEAEGSFQGPLEVISQQAVRTFGSGKWKCFKAGLVDMPEDISIKDCMLKLGVERLALFGALYDRDCPRPEFHWWVDCSLPGWAAYHPVKGVENYKACYGKAKAQDHVASLAI</sequence>
<evidence type="ECO:0000313" key="2">
    <source>
        <dbReference type="EMBL" id="CAE8740598.1"/>
    </source>
</evidence>
<comment type="caution">
    <text evidence="2">The sequence shown here is derived from an EMBL/GenBank/DDBJ whole genome shotgun (WGS) entry which is preliminary data.</text>
</comment>
<protein>
    <submittedName>
        <fullName evidence="2">Uncharacterized protein</fullName>
    </submittedName>
</protein>
<dbReference type="EMBL" id="CAJNNW010037290">
    <property type="protein sequence ID" value="CAE8740598.1"/>
    <property type="molecule type" value="Genomic_DNA"/>
</dbReference>
<organism evidence="2 3">
    <name type="scientific">Polarella glacialis</name>
    <name type="common">Dinoflagellate</name>
    <dbReference type="NCBI Taxonomy" id="89957"/>
    <lineage>
        <taxon>Eukaryota</taxon>
        <taxon>Sar</taxon>
        <taxon>Alveolata</taxon>
        <taxon>Dinophyceae</taxon>
        <taxon>Suessiales</taxon>
        <taxon>Suessiaceae</taxon>
        <taxon>Polarella</taxon>
    </lineage>
</organism>
<accession>A0A813M4D1</accession>
<feature type="transmembrane region" description="Helical" evidence="1">
    <location>
        <begin position="48"/>
        <end position="68"/>
    </location>
</feature>
<keyword evidence="1" id="KW-0472">Membrane</keyword>
<keyword evidence="1" id="KW-1133">Transmembrane helix</keyword>